<feature type="coiled-coil region" evidence="4">
    <location>
        <begin position="128"/>
        <end position="159"/>
    </location>
</feature>
<feature type="domain" description="Ras-associating" evidence="5">
    <location>
        <begin position="196"/>
        <end position="267"/>
    </location>
</feature>
<keyword evidence="2 3" id="KW-0040">ANK repeat</keyword>
<keyword evidence="7" id="KW-1185">Reference proteome</keyword>
<dbReference type="KEGG" id="ddi:DDB_G0284079"/>
<dbReference type="Pfam" id="PF12796">
    <property type="entry name" value="Ank_2"/>
    <property type="match status" value="1"/>
</dbReference>
<dbReference type="eggNOG" id="KOG0505">
    <property type="taxonomic scope" value="Eukaryota"/>
</dbReference>
<organism evidence="6 7">
    <name type="scientific">Dictyostelium discoideum</name>
    <name type="common">Social amoeba</name>
    <dbReference type="NCBI Taxonomy" id="44689"/>
    <lineage>
        <taxon>Eukaryota</taxon>
        <taxon>Amoebozoa</taxon>
        <taxon>Evosea</taxon>
        <taxon>Eumycetozoa</taxon>
        <taxon>Dictyostelia</taxon>
        <taxon>Dictyosteliales</taxon>
        <taxon>Dictyosteliaceae</taxon>
        <taxon>Dictyostelium</taxon>
    </lineage>
</organism>
<dbReference type="PANTHER" id="PTHR24171">
    <property type="entry name" value="ANKYRIN REPEAT DOMAIN-CONTAINING PROTEIN 39-RELATED"/>
    <property type="match status" value="1"/>
</dbReference>
<dbReference type="InParanoid" id="Q54Q60"/>
<dbReference type="Gene3D" id="1.25.40.20">
    <property type="entry name" value="Ankyrin repeat-containing domain"/>
    <property type="match status" value="1"/>
</dbReference>
<protein>
    <submittedName>
        <fullName evidence="6">Ankyrin repeat-containing protein</fullName>
    </submittedName>
</protein>
<dbReference type="InterPro" id="IPR036770">
    <property type="entry name" value="Ankyrin_rpt-contain_sf"/>
</dbReference>
<dbReference type="PROSITE" id="PS50297">
    <property type="entry name" value="ANK_REP_REGION"/>
    <property type="match status" value="1"/>
</dbReference>
<evidence type="ECO:0000313" key="6">
    <source>
        <dbReference type="EMBL" id="EAL65380.1"/>
    </source>
</evidence>
<evidence type="ECO:0000256" key="2">
    <source>
        <dbReference type="ARBA" id="ARBA00023043"/>
    </source>
</evidence>
<feature type="repeat" description="ANK" evidence="3">
    <location>
        <begin position="71"/>
        <end position="103"/>
    </location>
</feature>
<dbReference type="FunCoup" id="Q54Q60">
    <property type="interactions" value="26"/>
</dbReference>
<dbReference type="SMART" id="SM00248">
    <property type="entry name" value="ANK"/>
    <property type="match status" value="3"/>
</dbReference>
<comment type="caution">
    <text evidence="6">The sequence shown here is derived from an EMBL/GenBank/DDBJ whole genome shotgun (WGS) entry which is preliminary data.</text>
</comment>
<dbReference type="InterPro" id="IPR029071">
    <property type="entry name" value="Ubiquitin-like_domsf"/>
</dbReference>
<dbReference type="EMBL" id="AAFI02000063">
    <property type="protein sequence ID" value="EAL65380.1"/>
    <property type="molecule type" value="Genomic_DNA"/>
</dbReference>
<dbReference type="OMA" id="NETHLHC"/>
<dbReference type="SMR" id="Q54Q60"/>
<evidence type="ECO:0000256" key="3">
    <source>
        <dbReference type="PROSITE-ProRule" id="PRU00023"/>
    </source>
</evidence>
<dbReference type="PROSITE" id="PS50088">
    <property type="entry name" value="ANK_REPEAT"/>
    <property type="match status" value="2"/>
</dbReference>
<name>Q54Q60_DICDI</name>
<dbReference type="VEuPathDB" id="AmoebaDB:DDB_G0284079"/>
<dbReference type="HOGENOM" id="CLU_919596_0_0_1"/>
<evidence type="ECO:0000256" key="4">
    <source>
        <dbReference type="SAM" id="Coils"/>
    </source>
</evidence>
<accession>Q54Q60</accession>
<dbReference type="SUPFAM" id="SSF54236">
    <property type="entry name" value="Ubiquitin-like"/>
    <property type="match status" value="1"/>
</dbReference>
<dbReference type="PaxDb" id="44689-DDB0233501"/>
<reference evidence="6 7" key="1">
    <citation type="journal article" date="2005" name="Nature">
        <title>The genome of the social amoeba Dictyostelium discoideum.</title>
        <authorList>
            <consortium name="The Dictyostelium discoideum Sequencing Consortium"/>
            <person name="Eichinger L."/>
            <person name="Pachebat J.A."/>
            <person name="Glockner G."/>
            <person name="Rajandream M.A."/>
            <person name="Sucgang R."/>
            <person name="Berriman M."/>
            <person name="Song J."/>
            <person name="Olsen R."/>
            <person name="Szafranski K."/>
            <person name="Xu Q."/>
            <person name="Tunggal B."/>
            <person name="Kummerfeld S."/>
            <person name="Madera M."/>
            <person name="Konfortov B.A."/>
            <person name="Rivero F."/>
            <person name="Bankier A.T."/>
            <person name="Lehmann R."/>
            <person name="Hamlin N."/>
            <person name="Davies R."/>
            <person name="Gaudet P."/>
            <person name="Fey P."/>
            <person name="Pilcher K."/>
            <person name="Chen G."/>
            <person name="Saunders D."/>
            <person name="Sodergren E."/>
            <person name="Davis P."/>
            <person name="Kerhornou A."/>
            <person name="Nie X."/>
            <person name="Hall N."/>
            <person name="Anjard C."/>
            <person name="Hemphill L."/>
            <person name="Bason N."/>
            <person name="Farbrother P."/>
            <person name="Desany B."/>
            <person name="Just E."/>
            <person name="Morio T."/>
            <person name="Rost R."/>
            <person name="Churcher C."/>
            <person name="Cooper J."/>
            <person name="Haydock S."/>
            <person name="van Driessche N."/>
            <person name="Cronin A."/>
            <person name="Goodhead I."/>
            <person name="Muzny D."/>
            <person name="Mourier T."/>
            <person name="Pain A."/>
            <person name="Lu M."/>
            <person name="Harper D."/>
            <person name="Lindsay R."/>
            <person name="Hauser H."/>
            <person name="James K."/>
            <person name="Quiles M."/>
            <person name="Madan Babu M."/>
            <person name="Saito T."/>
            <person name="Buchrieser C."/>
            <person name="Wardroper A."/>
            <person name="Felder M."/>
            <person name="Thangavelu M."/>
            <person name="Johnson D."/>
            <person name="Knights A."/>
            <person name="Loulseged H."/>
            <person name="Mungall K."/>
            <person name="Oliver K."/>
            <person name="Price C."/>
            <person name="Quail M.A."/>
            <person name="Urushihara H."/>
            <person name="Hernandez J."/>
            <person name="Rabbinowitsch E."/>
            <person name="Steffen D."/>
            <person name="Sanders M."/>
            <person name="Ma J."/>
            <person name="Kohara Y."/>
            <person name="Sharp S."/>
            <person name="Simmonds M."/>
            <person name="Spiegler S."/>
            <person name="Tivey A."/>
            <person name="Sugano S."/>
            <person name="White B."/>
            <person name="Walker D."/>
            <person name="Woodward J."/>
            <person name="Winckler T."/>
            <person name="Tanaka Y."/>
            <person name="Shaulsky G."/>
            <person name="Schleicher M."/>
            <person name="Weinstock G."/>
            <person name="Rosenthal A."/>
            <person name="Cox E.C."/>
            <person name="Chisholm R.L."/>
            <person name="Gibbs R."/>
            <person name="Loomis W.F."/>
            <person name="Platzer M."/>
            <person name="Kay R.R."/>
            <person name="Williams J."/>
            <person name="Dear P.H."/>
            <person name="Noegel A.A."/>
            <person name="Barrell B."/>
            <person name="Kuspa A."/>
        </authorList>
    </citation>
    <scope>NUCLEOTIDE SEQUENCE [LARGE SCALE GENOMIC DNA]</scope>
    <source>
        <strain evidence="6 7">AX4</strain>
    </source>
</reference>
<dbReference type="CDD" id="cd17043">
    <property type="entry name" value="RA"/>
    <property type="match status" value="1"/>
</dbReference>
<evidence type="ECO:0000313" key="7">
    <source>
        <dbReference type="Proteomes" id="UP000002195"/>
    </source>
</evidence>
<dbReference type="STRING" id="44689.Q54Q60"/>
<dbReference type="PROSITE" id="PS50200">
    <property type="entry name" value="RA"/>
    <property type="match status" value="1"/>
</dbReference>
<dbReference type="GO" id="GO:0007165">
    <property type="term" value="P:signal transduction"/>
    <property type="evidence" value="ECO:0007669"/>
    <property type="project" value="InterPro"/>
</dbReference>
<keyword evidence="1" id="KW-0677">Repeat</keyword>
<dbReference type="GeneID" id="8624407"/>
<evidence type="ECO:0000259" key="5">
    <source>
        <dbReference type="PROSITE" id="PS50200"/>
    </source>
</evidence>
<keyword evidence="4" id="KW-0175">Coiled coil</keyword>
<dbReference type="Gene3D" id="3.10.20.90">
    <property type="entry name" value="Phosphatidylinositol 3-kinase Catalytic Subunit, Chain A, domain 1"/>
    <property type="match status" value="1"/>
</dbReference>
<dbReference type="InterPro" id="IPR002110">
    <property type="entry name" value="Ankyrin_rpt"/>
</dbReference>
<dbReference type="Pfam" id="PF21989">
    <property type="entry name" value="RA_2"/>
    <property type="match status" value="1"/>
</dbReference>
<dbReference type="InterPro" id="IPR000159">
    <property type="entry name" value="RA_dom"/>
</dbReference>
<dbReference type="SMART" id="SM00314">
    <property type="entry name" value="RA"/>
    <property type="match status" value="1"/>
</dbReference>
<proteinExistence type="predicted"/>
<sequence>MLEKFDYELIKSAGNNDIKKLREMLDCGVDINMKEADKGTTAIHIACTRGHKQAIEVLVSRGVDVNVQDNRGVTPLHSLVNSRYDILALWLIRHGAKINIPDNNNFSAYDLAHGWFQKEMVLASEGKTSQSEEKLEEQQKEMKQKQEQYQKQVSTLREKMSTIDVSTSTTTTMASSANFGASSGYDTIRGGVLLNSSEVLKVFFRNESYKSIKVSSTDTARELCKRMVEKFNMPSYDKCFDIVETIKGKSRFLQPTDLLLQSKSKWPVIVGTSGNETHLHCYFSCVIRKTAPPECVEQFQKII</sequence>
<evidence type="ECO:0000256" key="1">
    <source>
        <dbReference type="ARBA" id="ARBA00022737"/>
    </source>
</evidence>
<feature type="repeat" description="ANK" evidence="3">
    <location>
        <begin position="38"/>
        <end position="70"/>
    </location>
</feature>
<dbReference type="dictyBase" id="DDB_G0284079"/>
<dbReference type="AlphaFoldDB" id="Q54Q60"/>
<dbReference type="SUPFAM" id="SSF48403">
    <property type="entry name" value="Ankyrin repeat"/>
    <property type="match status" value="1"/>
</dbReference>
<gene>
    <name evidence="6" type="ORF">DDB_G0284079</name>
</gene>
<dbReference type="Proteomes" id="UP000002195">
    <property type="component" value="Unassembled WGS sequence"/>
</dbReference>
<dbReference type="RefSeq" id="XP_638737.1">
    <property type="nucleotide sequence ID" value="XM_633645.1"/>
</dbReference>
<dbReference type="PANTHER" id="PTHR24171:SF8">
    <property type="entry name" value="BRCA1-ASSOCIATED RING DOMAIN PROTEIN 1"/>
    <property type="match status" value="1"/>
</dbReference>